<dbReference type="PANTHER" id="PTHR45831">
    <property type="entry name" value="LD24721P"/>
    <property type="match status" value="1"/>
</dbReference>
<dbReference type="KEGG" id="ahm:TL08_07020"/>
<evidence type="ECO:0000313" key="5">
    <source>
        <dbReference type="EMBL" id="AOS62224.1"/>
    </source>
</evidence>
<dbReference type="Gene3D" id="1.25.40.10">
    <property type="entry name" value="Tetratricopeptide repeat domain"/>
    <property type="match status" value="2"/>
</dbReference>
<organism evidence="5 6">
    <name type="scientific">Actinoalloteichus hymeniacidonis</name>
    <dbReference type="NCBI Taxonomy" id="340345"/>
    <lineage>
        <taxon>Bacteria</taxon>
        <taxon>Bacillati</taxon>
        <taxon>Actinomycetota</taxon>
        <taxon>Actinomycetes</taxon>
        <taxon>Pseudonocardiales</taxon>
        <taxon>Pseudonocardiaceae</taxon>
        <taxon>Actinoalloteichus</taxon>
    </lineage>
</organism>
<dbReference type="GO" id="GO:0072380">
    <property type="term" value="C:TRC complex"/>
    <property type="evidence" value="ECO:0007669"/>
    <property type="project" value="TreeGrafter"/>
</dbReference>
<sequence>MSEVDADATVRRAAALSDTGRHTEAVQLLRPLVARMPNHASALCQLAASCLNAGDAGDAEQFARQATVVDPTHHWPHLLCSLALCDLGRYREAVEAARKAVHRQPRQWRCHVALAEALIWGEDRALYGQAATSAFRAVELAPDEPRTHEVLGDALLRGGDRPGAASSYRRALEFALDPAQAADIEANLRIAEQQRGSNGRAGSQPGGKRQTRPRSAGTRSEAPSARPDTDAEQTTEGNNTGWASVGALFQRIRRRSTSAGAGRDDEPAKPRSGATSAGPTETSTSDGRRGPSGKAAAGKATGEQGGPGSEGVKRLVRPVGVAPLLRRIWLVQGVGVLALMIQAAPDSNRMDGFLGLALVGLIVFLAMPIVAARARLTATRGGMPDGRIALVGVPLGAGTVLLGWWAITVLISPGTLSPLSLAMVCTVLGAGLSLLTGLRPRRR</sequence>
<dbReference type="GO" id="GO:0060090">
    <property type="term" value="F:molecular adaptor activity"/>
    <property type="evidence" value="ECO:0007669"/>
    <property type="project" value="TreeGrafter"/>
</dbReference>
<dbReference type="GO" id="GO:0016020">
    <property type="term" value="C:membrane"/>
    <property type="evidence" value="ECO:0007669"/>
    <property type="project" value="TreeGrafter"/>
</dbReference>
<keyword evidence="4" id="KW-0812">Transmembrane</keyword>
<dbReference type="InterPro" id="IPR047150">
    <property type="entry name" value="SGT"/>
</dbReference>
<dbReference type="EMBL" id="CP014859">
    <property type="protein sequence ID" value="AOS62224.1"/>
    <property type="molecule type" value="Genomic_DNA"/>
</dbReference>
<keyword evidence="2" id="KW-0802">TPR repeat</keyword>
<dbReference type="PANTHER" id="PTHR45831:SF2">
    <property type="entry name" value="LD24721P"/>
    <property type="match status" value="1"/>
</dbReference>
<dbReference type="InterPro" id="IPR011990">
    <property type="entry name" value="TPR-like_helical_dom_sf"/>
</dbReference>
<dbReference type="InterPro" id="IPR019734">
    <property type="entry name" value="TPR_rpt"/>
</dbReference>
<evidence type="ECO:0000256" key="2">
    <source>
        <dbReference type="ARBA" id="ARBA00022803"/>
    </source>
</evidence>
<keyword evidence="4" id="KW-0472">Membrane</keyword>
<dbReference type="GO" id="GO:0006620">
    <property type="term" value="P:post-translational protein targeting to endoplasmic reticulum membrane"/>
    <property type="evidence" value="ECO:0007669"/>
    <property type="project" value="TreeGrafter"/>
</dbReference>
<protein>
    <submittedName>
        <fullName evidence="5">Flp pilus assembly protein TadD</fullName>
    </submittedName>
</protein>
<evidence type="ECO:0000313" key="6">
    <source>
        <dbReference type="Proteomes" id="UP000095210"/>
    </source>
</evidence>
<dbReference type="Pfam" id="PF13432">
    <property type="entry name" value="TPR_16"/>
    <property type="match status" value="3"/>
</dbReference>
<evidence type="ECO:0000256" key="4">
    <source>
        <dbReference type="SAM" id="Phobius"/>
    </source>
</evidence>
<feature type="transmembrane region" description="Helical" evidence="4">
    <location>
        <begin position="388"/>
        <end position="407"/>
    </location>
</feature>
<keyword evidence="6" id="KW-1185">Reference proteome</keyword>
<accession>A0AAC9HMT8</accession>
<keyword evidence="4" id="KW-1133">Transmembrane helix</keyword>
<dbReference type="SUPFAM" id="SSF48452">
    <property type="entry name" value="TPR-like"/>
    <property type="match status" value="1"/>
</dbReference>
<evidence type="ECO:0000256" key="1">
    <source>
        <dbReference type="ARBA" id="ARBA00022737"/>
    </source>
</evidence>
<reference evidence="6" key="1">
    <citation type="submission" date="2016-03" db="EMBL/GenBank/DDBJ databases">
        <title>Complete genome sequence of the type strain Actinoalloteichus hymeniacidonis DSM 45092.</title>
        <authorList>
            <person name="Schaffert L."/>
            <person name="Albersmeier A."/>
            <person name="Winkler A."/>
            <person name="Kalinowski J."/>
            <person name="Zotchev S."/>
            <person name="Ruckert C."/>
        </authorList>
    </citation>
    <scope>NUCLEOTIDE SEQUENCE [LARGE SCALE GENOMIC DNA]</scope>
    <source>
        <strain evidence="6">HPA177(T) (DSM 45092(T))</strain>
    </source>
</reference>
<keyword evidence="1" id="KW-0677">Repeat</keyword>
<feature type="compositionally biased region" description="Polar residues" evidence="3">
    <location>
        <begin position="273"/>
        <end position="285"/>
    </location>
</feature>
<gene>
    <name evidence="5" type="ORF">TL08_07020</name>
</gene>
<feature type="transmembrane region" description="Helical" evidence="4">
    <location>
        <begin position="353"/>
        <end position="376"/>
    </location>
</feature>
<dbReference type="Proteomes" id="UP000095210">
    <property type="component" value="Chromosome"/>
</dbReference>
<feature type="transmembrane region" description="Helical" evidence="4">
    <location>
        <begin position="419"/>
        <end position="438"/>
    </location>
</feature>
<evidence type="ECO:0000256" key="3">
    <source>
        <dbReference type="SAM" id="MobiDB-lite"/>
    </source>
</evidence>
<dbReference type="RefSeq" id="WP_069847515.1">
    <property type="nucleotide sequence ID" value="NZ_CP014859.1"/>
</dbReference>
<feature type="compositionally biased region" description="Polar residues" evidence="3">
    <location>
        <begin position="232"/>
        <end position="242"/>
    </location>
</feature>
<proteinExistence type="predicted"/>
<name>A0AAC9HMT8_9PSEU</name>
<dbReference type="AlphaFoldDB" id="A0AAC9HMT8"/>
<feature type="region of interest" description="Disordered" evidence="3">
    <location>
        <begin position="193"/>
        <end position="313"/>
    </location>
</feature>
<dbReference type="SMART" id="SM00028">
    <property type="entry name" value="TPR"/>
    <property type="match status" value="4"/>
</dbReference>